<dbReference type="PANTHER" id="PTHR10366">
    <property type="entry name" value="NAD DEPENDENT EPIMERASE/DEHYDRATASE"/>
    <property type="match status" value="1"/>
</dbReference>
<dbReference type="PANTHER" id="PTHR10366:SF564">
    <property type="entry name" value="STEROL-4-ALPHA-CARBOXYLATE 3-DEHYDROGENASE, DECARBOXYLATING"/>
    <property type="match status" value="1"/>
</dbReference>
<sequence length="634" mass="68795">MAALTKVAVLRASGNLGPPVVQALLAADSTVKPTIRTPDPNILYGFGAMSSQLLVITGVSGHMGFRVLVEALSRGYKVRAVIRNASQADRIQKVNSVKPYLNQVEFSVVPDLLVEGAFDGVLDGADGVAHVASPLPSAEFKRDLIEPAVNATLGILKAAKKVATIKRVVITSSIASLITWDYLVSSDTTKVFTVRDAYAPTNLDGPFTNALDAYGVSKAAALDATERFKQEEKPHFEVISILPSMVTGKNELNRTAEERCGALSGAFGGQDSQDSARGGLVYLLDSGRTRQSTMISLRLRQQLQDRRARGRRAQREFRQRQIDTINELRASQESPQAAIASIARAAAQQDSAGMTEAEPVLSFVDPPTSSVPDEPPAQESTDVAGVRTVSWELEPDTQNQFPPMFRTAPYGRELIVERSHHQSGRMSPTLEYGLFLGPEASISIEYPPMDIIPYLQDGASLATTVFWTSLSWGFQILGAALAGNVEAMATTQSIFTAIISTSPGKDVLNGIHARLTYRKTGTIDRDHPGNHPEQAPGILARMTELCEDNGTPLETFLTPIAMEDLLRNRLGTAYDVIDRTVQGYGSPEEISRLRKLVQMMTVNSICLGDGPRWSIDKAEDLITYWTDVAGIYSC</sequence>
<dbReference type="Gene3D" id="3.40.50.720">
    <property type="entry name" value="NAD(P)-binding Rossmann-like Domain"/>
    <property type="match status" value="1"/>
</dbReference>
<dbReference type="Proteomes" id="UP000572754">
    <property type="component" value="Unassembled WGS sequence"/>
</dbReference>
<gene>
    <name evidence="5" type="ORF">FCIRC_3008</name>
</gene>
<protein>
    <recommendedName>
        <fullName evidence="4">NAD-dependent epimerase/dehydratase domain-containing protein</fullName>
    </recommendedName>
</protein>
<dbReference type="Pfam" id="PF01370">
    <property type="entry name" value="Epimerase"/>
    <property type="match status" value="1"/>
</dbReference>
<evidence type="ECO:0000313" key="5">
    <source>
        <dbReference type="EMBL" id="KAF5686290.1"/>
    </source>
</evidence>
<reference evidence="5 6" key="2">
    <citation type="submission" date="2020-05" db="EMBL/GenBank/DDBJ databases">
        <title>Identification and distribution of gene clusters putatively required for synthesis of sphingolipid metabolism inhibitors in phylogenetically diverse species of the filamentous fungus Fusarium.</title>
        <authorList>
            <person name="Kim H.-S."/>
            <person name="Busman M."/>
            <person name="Brown D.W."/>
            <person name="Divon H."/>
            <person name="Uhlig S."/>
            <person name="Proctor R.H."/>
        </authorList>
    </citation>
    <scope>NUCLEOTIDE SEQUENCE [LARGE SCALE GENOMIC DNA]</scope>
    <source>
        <strain evidence="5 6">NRRL 25331</strain>
    </source>
</reference>
<dbReference type="SUPFAM" id="SSF51735">
    <property type="entry name" value="NAD(P)-binding Rossmann-fold domains"/>
    <property type="match status" value="1"/>
</dbReference>
<dbReference type="AlphaFoldDB" id="A0A8H5U9A5"/>
<proteinExistence type="inferred from homology"/>
<organism evidence="5 6">
    <name type="scientific">Fusarium circinatum</name>
    <name type="common">Pitch canker fungus</name>
    <name type="synonym">Gibberella circinata</name>
    <dbReference type="NCBI Taxonomy" id="48490"/>
    <lineage>
        <taxon>Eukaryota</taxon>
        <taxon>Fungi</taxon>
        <taxon>Dikarya</taxon>
        <taxon>Ascomycota</taxon>
        <taxon>Pezizomycotina</taxon>
        <taxon>Sordariomycetes</taxon>
        <taxon>Hypocreomycetidae</taxon>
        <taxon>Hypocreales</taxon>
        <taxon>Nectriaceae</taxon>
        <taxon>Fusarium</taxon>
        <taxon>Fusarium fujikuroi species complex</taxon>
    </lineage>
</organism>
<name>A0A8H5U9A5_FUSCI</name>
<keyword evidence="1" id="KW-0560">Oxidoreductase</keyword>
<evidence type="ECO:0000313" key="6">
    <source>
        <dbReference type="Proteomes" id="UP000572754"/>
    </source>
</evidence>
<reference evidence="6" key="1">
    <citation type="journal article" date="2020" name="BMC Genomics">
        <title>Correction to: Identification and distribution of gene clusters required for synthesis of sphingolipid metabolism inhibitors in diverse species of the filamentous fungus Fusarium.</title>
        <authorList>
            <person name="Kim H.S."/>
            <person name="Lohmar J.M."/>
            <person name="Busman M."/>
            <person name="Brown D.W."/>
            <person name="Naumann T.A."/>
            <person name="Divon H.H."/>
            <person name="Lysoe E."/>
            <person name="Uhlig S."/>
            <person name="Proctor R.H."/>
        </authorList>
    </citation>
    <scope>NUCLEOTIDE SEQUENCE [LARGE SCALE GENOMIC DNA]</scope>
    <source>
        <strain evidence="6">NRRL 25331</strain>
    </source>
</reference>
<comment type="similarity">
    <text evidence="2">Belongs to the NAD(P)-dependent epimerase/dehydratase family. Dihydroflavonol-4-reductase subfamily.</text>
</comment>
<comment type="caution">
    <text evidence="5">The sequence shown here is derived from an EMBL/GenBank/DDBJ whole genome shotgun (WGS) entry which is preliminary data.</text>
</comment>
<dbReference type="InterPro" id="IPR050425">
    <property type="entry name" value="NAD(P)_dehydrat-like"/>
</dbReference>
<evidence type="ECO:0000259" key="4">
    <source>
        <dbReference type="Pfam" id="PF01370"/>
    </source>
</evidence>
<feature type="domain" description="NAD-dependent epimerase/dehydratase" evidence="4">
    <location>
        <begin position="55"/>
        <end position="253"/>
    </location>
</feature>
<evidence type="ECO:0000256" key="1">
    <source>
        <dbReference type="ARBA" id="ARBA00023002"/>
    </source>
</evidence>
<accession>A0A8H5U9A5</accession>
<keyword evidence="6" id="KW-1185">Reference proteome</keyword>
<dbReference type="InterPro" id="IPR001509">
    <property type="entry name" value="Epimerase_deHydtase"/>
</dbReference>
<dbReference type="GO" id="GO:0016616">
    <property type="term" value="F:oxidoreductase activity, acting on the CH-OH group of donors, NAD or NADP as acceptor"/>
    <property type="evidence" value="ECO:0007669"/>
    <property type="project" value="TreeGrafter"/>
</dbReference>
<dbReference type="EMBL" id="JAAQPE010000097">
    <property type="protein sequence ID" value="KAF5686290.1"/>
    <property type="molecule type" value="Genomic_DNA"/>
</dbReference>
<dbReference type="InterPro" id="IPR036291">
    <property type="entry name" value="NAD(P)-bd_dom_sf"/>
</dbReference>
<feature type="region of interest" description="Disordered" evidence="3">
    <location>
        <begin position="362"/>
        <end position="383"/>
    </location>
</feature>
<evidence type="ECO:0000256" key="3">
    <source>
        <dbReference type="SAM" id="MobiDB-lite"/>
    </source>
</evidence>
<evidence type="ECO:0000256" key="2">
    <source>
        <dbReference type="ARBA" id="ARBA00023445"/>
    </source>
</evidence>